<keyword evidence="5" id="KW-1185">Reference proteome</keyword>
<keyword evidence="1" id="KW-0489">Methyltransferase</keyword>
<dbReference type="Proteomes" id="UP000015103">
    <property type="component" value="Unassembled WGS sequence"/>
</dbReference>
<sequence>MVDKMNNEPLSLAKAKAEGLRMAKFPLDRYLEWGIGTKSLTINQCLDIMLDLRVTGDWDKALVHVPRRKIRPEQEGEAKYKEYRSDKRPIRSEGKPYKKQFRKEYPKFSQIKY</sequence>
<dbReference type="Gene3D" id="3.40.1280.30">
    <property type="match status" value="1"/>
</dbReference>
<dbReference type="InterPro" id="IPR038459">
    <property type="entry name" value="MT_TRM10-typ_sf"/>
</dbReference>
<dbReference type="eggNOG" id="KOG2967">
    <property type="taxonomic scope" value="Eukaryota"/>
</dbReference>
<dbReference type="GO" id="GO:0005739">
    <property type="term" value="C:mitochondrion"/>
    <property type="evidence" value="ECO:0007669"/>
    <property type="project" value="TreeGrafter"/>
</dbReference>
<evidence type="ECO:0000256" key="2">
    <source>
        <dbReference type="ARBA" id="ARBA00022679"/>
    </source>
</evidence>
<proteinExistence type="predicted"/>
<dbReference type="GO" id="GO:0097745">
    <property type="term" value="P:mitochondrial tRNA 5'-end processing"/>
    <property type="evidence" value="ECO:0007669"/>
    <property type="project" value="TreeGrafter"/>
</dbReference>
<dbReference type="InParanoid" id="T1HKT7"/>
<name>T1HKT7_RHOPR</name>
<evidence type="ECO:0000313" key="4">
    <source>
        <dbReference type="EnsemblMetazoa" id="RPRC004661-PA"/>
    </source>
</evidence>
<dbReference type="HOGENOM" id="CLU_2136542_0_0_1"/>
<keyword evidence="2" id="KW-0808">Transferase</keyword>
<dbReference type="GO" id="GO:0032259">
    <property type="term" value="P:methylation"/>
    <property type="evidence" value="ECO:0007669"/>
    <property type="project" value="UniProtKB-KW"/>
</dbReference>
<dbReference type="InterPro" id="IPR028564">
    <property type="entry name" value="MT_TRM10-typ"/>
</dbReference>
<dbReference type="PROSITE" id="PS51675">
    <property type="entry name" value="SAM_MT_TRM10"/>
    <property type="match status" value="1"/>
</dbReference>
<dbReference type="EnsemblMetazoa" id="RPRC004661-RA">
    <property type="protein sequence ID" value="RPRC004661-PA"/>
    <property type="gene ID" value="RPRC004661"/>
</dbReference>
<keyword evidence="3" id="KW-0949">S-adenosyl-L-methionine</keyword>
<dbReference type="EMBL" id="ACPB03022071">
    <property type="status" value="NOT_ANNOTATED_CDS"/>
    <property type="molecule type" value="Genomic_DNA"/>
</dbReference>
<evidence type="ECO:0000313" key="5">
    <source>
        <dbReference type="Proteomes" id="UP000015103"/>
    </source>
</evidence>
<dbReference type="GO" id="GO:0000049">
    <property type="term" value="F:tRNA binding"/>
    <property type="evidence" value="ECO:0007669"/>
    <property type="project" value="TreeGrafter"/>
</dbReference>
<dbReference type="PANTHER" id="PTHR13563">
    <property type="entry name" value="TRNA (GUANINE-9-) METHYLTRANSFERASE"/>
    <property type="match status" value="1"/>
</dbReference>
<evidence type="ECO:0000256" key="1">
    <source>
        <dbReference type="ARBA" id="ARBA00022603"/>
    </source>
</evidence>
<organism evidence="4 5">
    <name type="scientific">Rhodnius prolixus</name>
    <name type="common">Triatomid bug</name>
    <dbReference type="NCBI Taxonomy" id="13249"/>
    <lineage>
        <taxon>Eukaryota</taxon>
        <taxon>Metazoa</taxon>
        <taxon>Ecdysozoa</taxon>
        <taxon>Arthropoda</taxon>
        <taxon>Hexapoda</taxon>
        <taxon>Insecta</taxon>
        <taxon>Pterygota</taxon>
        <taxon>Neoptera</taxon>
        <taxon>Paraneoptera</taxon>
        <taxon>Hemiptera</taxon>
        <taxon>Heteroptera</taxon>
        <taxon>Panheteroptera</taxon>
        <taxon>Cimicomorpha</taxon>
        <taxon>Reduviidae</taxon>
        <taxon>Triatominae</taxon>
        <taxon>Rhodnius</taxon>
    </lineage>
</organism>
<dbReference type="InterPro" id="IPR007356">
    <property type="entry name" value="tRNA_m1G_MeTrfase_euk"/>
</dbReference>
<evidence type="ECO:0000256" key="3">
    <source>
        <dbReference type="ARBA" id="ARBA00022691"/>
    </source>
</evidence>
<dbReference type="GO" id="GO:0008168">
    <property type="term" value="F:methyltransferase activity"/>
    <property type="evidence" value="ECO:0007669"/>
    <property type="project" value="UniProtKB-KW"/>
</dbReference>
<dbReference type="AlphaFoldDB" id="T1HKT7"/>
<protein>
    <submittedName>
        <fullName evidence="4">SAM-dependent MTase TRM10-type domain-containing protein</fullName>
    </submittedName>
</protein>
<reference evidence="4" key="1">
    <citation type="submission" date="2015-05" db="UniProtKB">
        <authorList>
            <consortium name="EnsemblMetazoa"/>
        </authorList>
    </citation>
    <scope>IDENTIFICATION</scope>
</reference>
<dbReference type="GO" id="GO:0070131">
    <property type="term" value="P:positive regulation of mitochondrial translation"/>
    <property type="evidence" value="ECO:0007669"/>
    <property type="project" value="TreeGrafter"/>
</dbReference>
<accession>T1HKT7</accession>
<dbReference type="GO" id="GO:0005654">
    <property type="term" value="C:nucleoplasm"/>
    <property type="evidence" value="ECO:0007669"/>
    <property type="project" value="TreeGrafter"/>
</dbReference>
<dbReference type="VEuPathDB" id="VectorBase:RPRC004661"/>
<dbReference type="PANTHER" id="PTHR13563:SF5">
    <property type="entry name" value="TRNA METHYLTRANSFERASE 10 HOMOLOG C"/>
    <property type="match status" value="1"/>
</dbReference>
<dbReference type="STRING" id="13249.T1HKT7"/>